<protein>
    <submittedName>
        <fullName evidence="2">Uncharacterized protein</fullName>
    </submittedName>
</protein>
<evidence type="ECO:0000313" key="2">
    <source>
        <dbReference type="EMBL" id="KOM38327.1"/>
    </source>
</evidence>
<evidence type="ECO:0000313" key="3">
    <source>
        <dbReference type="Proteomes" id="UP000053144"/>
    </source>
</evidence>
<organism evidence="2 3">
    <name type="scientific">Phaseolus angularis</name>
    <name type="common">Azuki bean</name>
    <name type="synonym">Vigna angularis</name>
    <dbReference type="NCBI Taxonomy" id="3914"/>
    <lineage>
        <taxon>Eukaryota</taxon>
        <taxon>Viridiplantae</taxon>
        <taxon>Streptophyta</taxon>
        <taxon>Embryophyta</taxon>
        <taxon>Tracheophyta</taxon>
        <taxon>Spermatophyta</taxon>
        <taxon>Magnoliopsida</taxon>
        <taxon>eudicotyledons</taxon>
        <taxon>Gunneridae</taxon>
        <taxon>Pentapetalae</taxon>
        <taxon>rosids</taxon>
        <taxon>fabids</taxon>
        <taxon>Fabales</taxon>
        <taxon>Fabaceae</taxon>
        <taxon>Papilionoideae</taxon>
        <taxon>50 kb inversion clade</taxon>
        <taxon>NPAAA clade</taxon>
        <taxon>indigoferoid/millettioid clade</taxon>
        <taxon>Phaseoleae</taxon>
        <taxon>Vigna</taxon>
    </lineage>
</organism>
<proteinExistence type="predicted"/>
<gene>
    <name evidence="2" type="ORF">LR48_Vigan03g170900</name>
</gene>
<feature type="region of interest" description="Disordered" evidence="1">
    <location>
        <begin position="130"/>
        <end position="150"/>
    </location>
</feature>
<dbReference type="Gramene" id="KOM38327">
    <property type="protein sequence ID" value="KOM38327"/>
    <property type="gene ID" value="LR48_Vigan03g170900"/>
</dbReference>
<accession>A0A0L9U6M0</accession>
<reference evidence="3" key="1">
    <citation type="journal article" date="2015" name="Proc. Natl. Acad. Sci. U.S.A.">
        <title>Genome sequencing of adzuki bean (Vigna angularis) provides insight into high starch and low fat accumulation and domestication.</title>
        <authorList>
            <person name="Yang K."/>
            <person name="Tian Z."/>
            <person name="Chen C."/>
            <person name="Luo L."/>
            <person name="Zhao B."/>
            <person name="Wang Z."/>
            <person name="Yu L."/>
            <person name="Li Y."/>
            <person name="Sun Y."/>
            <person name="Li W."/>
            <person name="Chen Y."/>
            <person name="Li Y."/>
            <person name="Zhang Y."/>
            <person name="Ai D."/>
            <person name="Zhao J."/>
            <person name="Shang C."/>
            <person name="Ma Y."/>
            <person name="Wu B."/>
            <person name="Wang M."/>
            <person name="Gao L."/>
            <person name="Sun D."/>
            <person name="Zhang P."/>
            <person name="Guo F."/>
            <person name="Wang W."/>
            <person name="Li Y."/>
            <person name="Wang J."/>
            <person name="Varshney R.K."/>
            <person name="Wang J."/>
            <person name="Ling H.Q."/>
            <person name="Wan P."/>
        </authorList>
    </citation>
    <scope>NUCLEOTIDE SEQUENCE</scope>
    <source>
        <strain evidence="3">cv. Jingnong 6</strain>
    </source>
</reference>
<evidence type="ECO:0000256" key="1">
    <source>
        <dbReference type="SAM" id="MobiDB-lite"/>
    </source>
</evidence>
<dbReference type="Proteomes" id="UP000053144">
    <property type="component" value="Chromosome 3"/>
</dbReference>
<dbReference type="EMBL" id="CM003373">
    <property type="protein sequence ID" value="KOM38327.1"/>
    <property type="molecule type" value="Genomic_DNA"/>
</dbReference>
<name>A0A0L9U6M0_PHAAN</name>
<dbReference type="AlphaFoldDB" id="A0A0L9U6M0"/>
<sequence length="166" mass="18326">MARWRQVLRGMVRSRRGRSKVAARSLLPSFFSGSDAISRREGRPAQLRLCGVTVPVRGGGSRASIRFGAWRWGFDLGFRFGAWRHCGRRDSGFVGGGWQLTVDLAFVGDGLTRARFCLQYGMRDGVMRRGERRHHGGSHGSFGDPAGSTEGEEEIVCQVIAAKILD</sequence>